<feature type="transmembrane region" description="Helical" evidence="1">
    <location>
        <begin position="104"/>
        <end position="122"/>
    </location>
</feature>
<dbReference type="Proteomes" id="UP000315037">
    <property type="component" value="Unassembled WGS sequence"/>
</dbReference>
<dbReference type="Gene3D" id="1.10.3730.20">
    <property type="match status" value="1"/>
</dbReference>
<keyword evidence="1" id="KW-0812">Transmembrane</keyword>
<feature type="domain" description="EamA" evidence="2">
    <location>
        <begin position="155"/>
        <end position="280"/>
    </location>
</feature>
<sequence length="322" mass="34993">MRSVFRRRPFPLGTVLAFAGFTAFSVSDMFSKLLAGRLGPYEVAFSGGVFGLLLLPVVKTREESWRDLFPRHHWGIWLLRALSVFLATALSVEAFMLLPMAEAMALMFLCPFVTNVLSVLVLHQPVRRSSWLATLIGFIGVLIVLRPGMRTIGVGELCALGVAVVLAVNVISFKMGEGREKPLTVYSATLAGPLVGNGLLMLPSFQWPTGLPVWGDLFGYGFLMAGGQLCLMQASARIPSSRVALMQYSQMLWTVLFSLLIFHDHLDHWTILGIAIILLSGGVEGAPRRPNPNPNPLLENAVAANAAMQGVSLPGTEHDPVL</sequence>
<feature type="transmembrane region" description="Helical" evidence="1">
    <location>
        <begin position="41"/>
        <end position="58"/>
    </location>
</feature>
<keyword evidence="4" id="KW-1185">Reference proteome</keyword>
<name>A0A506UM10_9PROT</name>
<feature type="domain" description="EamA" evidence="2">
    <location>
        <begin position="13"/>
        <end position="145"/>
    </location>
</feature>
<evidence type="ECO:0000259" key="2">
    <source>
        <dbReference type="Pfam" id="PF00892"/>
    </source>
</evidence>
<evidence type="ECO:0000313" key="3">
    <source>
        <dbReference type="EMBL" id="TPW34223.1"/>
    </source>
</evidence>
<gene>
    <name evidence="3" type="ORF">E3202_06850</name>
</gene>
<reference evidence="3 4" key="1">
    <citation type="submission" date="2019-03" db="EMBL/GenBank/DDBJ databases">
        <title>The complete genome sequence of Neokomagataea sp. Jb2 NBRC113641.</title>
        <authorList>
            <person name="Chua K.-O."/>
            <person name="Chan K.-G."/>
            <person name="See-Too W.-S."/>
        </authorList>
    </citation>
    <scope>NUCLEOTIDE SEQUENCE [LARGE SCALE GENOMIC DNA]</scope>
    <source>
        <strain evidence="3 4">Jb2</strain>
    </source>
</reference>
<evidence type="ECO:0000256" key="1">
    <source>
        <dbReference type="SAM" id="Phobius"/>
    </source>
</evidence>
<comment type="caution">
    <text evidence="3">The sequence shown here is derived from an EMBL/GenBank/DDBJ whole genome shotgun (WGS) entry which is preliminary data.</text>
</comment>
<keyword evidence="1" id="KW-0472">Membrane</keyword>
<proteinExistence type="predicted"/>
<evidence type="ECO:0000313" key="4">
    <source>
        <dbReference type="Proteomes" id="UP000315037"/>
    </source>
</evidence>
<dbReference type="GO" id="GO:0016020">
    <property type="term" value="C:membrane"/>
    <property type="evidence" value="ECO:0007669"/>
    <property type="project" value="InterPro"/>
</dbReference>
<keyword evidence="1" id="KW-1133">Transmembrane helix</keyword>
<dbReference type="EMBL" id="SORZ01000002">
    <property type="protein sequence ID" value="TPW34223.1"/>
    <property type="molecule type" value="Genomic_DNA"/>
</dbReference>
<dbReference type="InterPro" id="IPR037185">
    <property type="entry name" value="EmrE-like"/>
</dbReference>
<organism evidence="3 4">
    <name type="scientific">Oecophyllibacter saccharovorans</name>
    <dbReference type="NCBI Taxonomy" id="2558360"/>
    <lineage>
        <taxon>Bacteria</taxon>
        <taxon>Pseudomonadati</taxon>
        <taxon>Pseudomonadota</taxon>
        <taxon>Alphaproteobacteria</taxon>
        <taxon>Acetobacterales</taxon>
        <taxon>Acetobacteraceae</taxon>
        <taxon>Oecophyllibacter</taxon>
    </lineage>
</organism>
<protein>
    <submittedName>
        <fullName evidence="3">DMT family transporter</fullName>
    </submittedName>
</protein>
<dbReference type="RefSeq" id="WP_165600855.1">
    <property type="nucleotide sequence ID" value="NZ_SORZ01000002.1"/>
</dbReference>
<dbReference type="AlphaFoldDB" id="A0A506UM10"/>
<dbReference type="PANTHER" id="PTHR22911:SF135">
    <property type="entry name" value="BLR4310 PROTEIN"/>
    <property type="match status" value="1"/>
</dbReference>
<dbReference type="InterPro" id="IPR000620">
    <property type="entry name" value="EamA_dom"/>
</dbReference>
<feature type="transmembrane region" description="Helical" evidence="1">
    <location>
        <begin position="78"/>
        <end position="98"/>
    </location>
</feature>
<feature type="transmembrane region" description="Helical" evidence="1">
    <location>
        <begin position="152"/>
        <end position="171"/>
    </location>
</feature>
<accession>A0A506UM10</accession>
<feature type="transmembrane region" description="Helical" evidence="1">
    <location>
        <begin position="129"/>
        <end position="146"/>
    </location>
</feature>
<dbReference type="Pfam" id="PF00892">
    <property type="entry name" value="EamA"/>
    <property type="match status" value="2"/>
</dbReference>
<feature type="transmembrane region" description="Helical" evidence="1">
    <location>
        <begin position="211"/>
        <end position="231"/>
    </location>
</feature>
<feature type="transmembrane region" description="Helical" evidence="1">
    <location>
        <begin position="183"/>
        <end position="205"/>
    </location>
</feature>
<dbReference type="PANTHER" id="PTHR22911">
    <property type="entry name" value="ACYL-MALONYL CONDENSING ENZYME-RELATED"/>
    <property type="match status" value="1"/>
</dbReference>
<dbReference type="SUPFAM" id="SSF103481">
    <property type="entry name" value="Multidrug resistance efflux transporter EmrE"/>
    <property type="match status" value="2"/>
</dbReference>